<dbReference type="PROSITE" id="PS00108">
    <property type="entry name" value="PROTEIN_KINASE_ST"/>
    <property type="match status" value="1"/>
</dbReference>
<dbReference type="PROSITE" id="PS50011">
    <property type="entry name" value="PROTEIN_KINASE_DOM"/>
    <property type="match status" value="1"/>
</dbReference>
<dbReference type="InterPro" id="IPR011009">
    <property type="entry name" value="Kinase-like_dom_sf"/>
</dbReference>
<dbReference type="GO" id="GO:0005524">
    <property type="term" value="F:ATP binding"/>
    <property type="evidence" value="ECO:0007669"/>
    <property type="project" value="InterPro"/>
</dbReference>
<dbReference type="InterPro" id="IPR000719">
    <property type="entry name" value="Prot_kinase_dom"/>
</dbReference>
<dbReference type="PANTHER" id="PTHR13902">
    <property type="entry name" value="SERINE/THREONINE-PROTEIN KINASE WNK WITH NO LYSINE -RELATED"/>
    <property type="match status" value="1"/>
</dbReference>
<dbReference type="Gene3D" id="3.10.20.90">
    <property type="entry name" value="Phosphatidylinositol 3-kinase Catalytic Subunit, Chain A, domain 1"/>
    <property type="match status" value="1"/>
</dbReference>
<dbReference type="Gene3D" id="3.30.200.20">
    <property type="entry name" value="Phosphorylase Kinase, domain 1"/>
    <property type="match status" value="1"/>
</dbReference>
<keyword evidence="5" id="KW-1185">Reference proteome</keyword>
<feature type="region of interest" description="Disordered" evidence="2">
    <location>
        <begin position="509"/>
        <end position="534"/>
    </location>
</feature>
<dbReference type="InterPro" id="IPR050588">
    <property type="entry name" value="WNK_Ser-Thr_kinase"/>
</dbReference>
<feature type="coiled-coil region" evidence="1">
    <location>
        <begin position="442"/>
        <end position="483"/>
    </location>
</feature>
<dbReference type="GO" id="GO:0004672">
    <property type="term" value="F:protein kinase activity"/>
    <property type="evidence" value="ECO:0007669"/>
    <property type="project" value="InterPro"/>
</dbReference>
<accession>A0A8H7RQ67</accession>
<feature type="domain" description="Protein kinase" evidence="3">
    <location>
        <begin position="95"/>
        <end position="346"/>
    </location>
</feature>
<comment type="caution">
    <text evidence="4">The sequence shown here is derived from an EMBL/GenBank/DDBJ whole genome shotgun (WGS) entry which is preliminary data.</text>
</comment>
<dbReference type="Gene3D" id="1.10.510.10">
    <property type="entry name" value="Transferase(Phosphotransferase) domain 1"/>
    <property type="match status" value="1"/>
</dbReference>
<evidence type="ECO:0000259" key="3">
    <source>
        <dbReference type="PROSITE" id="PS50011"/>
    </source>
</evidence>
<gene>
    <name evidence="4" type="ORF">INT46_006533</name>
</gene>
<dbReference type="AlphaFoldDB" id="A0A8H7RQ67"/>
<dbReference type="Proteomes" id="UP000650833">
    <property type="component" value="Unassembled WGS sequence"/>
</dbReference>
<dbReference type="SUPFAM" id="SSF56112">
    <property type="entry name" value="Protein kinase-like (PK-like)"/>
    <property type="match status" value="1"/>
</dbReference>
<sequence length="627" mass="71656">MDNNILKSKSEESIDSGVYSPTATAYEKDDDAEQNTASSLSLVRQLAAQFPEYERQPHMEPFGSVLMNPNVEIDSERSKSDSERVIEVSNNGRFAKLNTFLGKGAFKVVYKAIDREEGYEVAWNVLQVTRQEVKAFGHEIEILKSVRHPNIITFHEAWYNETEFVFITELMTSGTLREYIRKLSPLPNMKIVKRWCRQILKGLVYLHGHQPTIIHRDIKCDNIFINGAHGEIKIGDMGTAEMKVDKKYTVIGTPEFMAPEMYEEKGYNEKVDIYAFGMCLLEMVTGEYPYNECTNAAQVFKKVTQTIRPECLSRVQDPEVLTLINNCLATEHERMSAQEILEHSFLAVEPEVVMLATDGSMKQLTLQVVFKGMDKLSVKFEFNADTDTAEDVVAEMIDEQVLPERYQQLITGDINRLLRDLTKQQNTAADKIEDDRMVWRRENDIRSELERAKNELIAAMEKIADVEKKCNNFEQRTQLAEERYKDTITALEQAKISAFAEPELDSENLITPTTTTSPINNLEEHAPIDSSEYPNDTSIETFVLETAASTNRNKDKALEWVRKLQTQDIMTVGDLRDLHDEDWAGIGLTVFALRALKNMLVNKKHQQRSRATSSGTNTPIEEQDQYI</sequence>
<keyword evidence="1" id="KW-0175">Coiled coil</keyword>
<dbReference type="InterPro" id="IPR008271">
    <property type="entry name" value="Ser/Thr_kinase_AS"/>
</dbReference>
<reference evidence="4" key="1">
    <citation type="submission" date="2020-12" db="EMBL/GenBank/DDBJ databases">
        <title>Metabolic potential, ecology and presence of endohyphal bacteria is reflected in genomic diversity of Mucoromycotina.</title>
        <authorList>
            <person name="Muszewska A."/>
            <person name="Okrasinska A."/>
            <person name="Steczkiewicz K."/>
            <person name="Drgas O."/>
            <person name="Orlowska M."/>
            <person name="Perlinska-Lenart U."/>
            <person name="Aleksandrzak-Piekarczyk T."/>
            <person name="Szatraj K."/>
            <person name="Zielenkiewicz U."/>
            <person name="Pilsyk S."/>
            <person name="Malc E."/>
            <person name="Mieczkowski P."/>
            <person name="Kruszewska J.S."/>
            <person name="Biernat P."/>
            <person name="Pawlowska J."/>
        </authorList>
    </citation>
    <scope>NUCLEOTIDE SEQUENCE</scope>
    <source>
        <strain evidence="4">CBS 226.32</strain>
    </source>
</reference>
<feature type="compositionally biased region" description="Polar residues" evidence="2">
    <location>
        <begin position="609"/>
        <end position="620"/>
    </location>
</feature>
<feature type="compositionally biased region" description="Low complexity" evidence="2">
    <location>
        <begin position="509"/>
        <end position="521"/>
    </location>
</feature>
<dbReference type="CDD" id="cd13983">
    <property type="entry name" value="STKc_WNK"/>
    <property type="match status" value="1"/>
</dbReference>
<dbReference type="OrthoDB" id="4062651at2759"/>
<name>A0A8H7RQ67_9FUNG</name>
<feature type="region of interest" description="Disordered" evidence="2">
    <location>
        <begin position="602"/>
        <end position="627"/>
    </location>
</feature>
<evidence type="ECO:0000313" key="4">
    <source>
        <dbReference type="EMBL" id="KAG2215147.1"/>
    </source>
</evidence>
<feature type="region of interest" description="Disordered" evidence="2">
    <location>
        <begin position="1"/>
        <end position="38"/>
    </location>
</feature>
<dbReference type="FunFam" id="1.10.510.10:FF:001565">
    <property type="entry name" value="WNK protein kinase"/>
    <property type="match status" value="1"/>
</dbReference>
<dbReference type="Pfam" id="PF00069">
    <property type="entry name" value="Pkinase"/>
    <property type="match status" value="1"/>
</dbReference>
<dbReference type="SMART" id="SM00220">
    <property type="entry name" value="S_TKc"/>
    <property type="match status" value="1"/>
</dbReference>
<evidence type="ECO:0000256" key="2">
    <source>
        <dbReference type="SAM" id="MobiDB-lite"/>
    </source>
</evidence>
<organism evidence="4 5">
    <name type="scientific">Mucor plumbeus</name>
    <dbReference type="NCBI Taxonomy" id="97098"/>
    <lineage>
        <taxon>Eukaryota</taxon>
        <taxon>Fungi</taxon>
        <taxon>Fungi incertae sedis</taxon>
        <taxon>Mucoromycota</taxon>
        <taxon>Mucoromycotina</taxon>
        <taxon>Mucoromycetes</taxon>
        <taxon>Mucorales</taxon>
        <taxon>Mucorineae</taxon>
        <taxon>Mucoraceae</taxon>
        <taxon>Mucor</taxon>
    </lineage>
</organism>
<evidence type="ECO:0000313" key="5">
    <source>
        <dbReference type="Proteomes" id="UP000650833"/>
    </source>
</evidence>
<protein>
    <recommendedName>
        <fullName evidence="3">Protein kinase domain-containing protein</fullName>
    </recommendedName>
</protein>
<dbReference type="EMBL" id="JAEPRC010000013">
    <property type="protein sequence ID" value="KAG2215147.1"/>
    <property type="molecule type" value="Genomic_DNA"/>
</dbReference>
<evidence type="ECO:0000256" key="1">
    <source>
        <dbReference type="SAM" id="Coils"/>
    </source>
</evidence>
<proteinExistence type="predicted"/>